<comment type="cofactor">
    <cofactor evidence="1">
        <name>heme</name>
        <dbReference type="ChEBI" id="CHEBI:30413"/>
    </cofactor>
</comment>
<dbReference type="InterPro" id="IPR001128">
    <property type="entry name" value="Cyt_P450"/>
</dbReference>
<feature type="signal peptide" evidence="7">
    <location>
        <begin position="1"/>
        <end position="19"/>
    </location>
</feature>
<reference evidence="8" key="1">
    <citation type="submission" date="2021-06" db="EMBL/GenBank/DDBJ databases">
        <authorList>
            <person name="Hodson N. C."/>
            <person name="Mongue J. A."/>
            <person name="Jaron S. K."/>
        </authorList>
    </citation>
    <scope>NUCLEOTIDE SEQUENCE</scope>
</reference>
<sequence>MIEPLFLLLTLLIVWKFLGKRDTKFPPGPTGLNILGNLPMLWNRIDKTLRQLKKTGGPIVGVRFGTYRAIIINDAKLIREAMNMNVFSGRPRLNVFTNRGDDGAIEGIISTDGPKWKEQRRFSLKNLRDFGYGTKTMEAKVQDEIEELLGSLEGKVGLPIQVQNLFNRSVMNSLWSIMFGKRMEANDPESLAAFHGLAAFTNDS</sequence>
<comment type="caution">
    <text evidence="8">The sequence shown here is derived from an EMBL/GenBank/DDBJ whole genome shotgun (WGS) entry which is preliminary data.</text>
</comment>
<dbReference type="Proteomes" id="UP000708208">
    <property type="component" value="Unassembled WGS sequence"/>
</dbReference>
<evidence type="ECO:0008006" key="10">
    <source>
        <dbReference type="Google" id="ProtNLM"/>
    </source>
</evidence>
<protein>
    <recommendedName>
        <fullName evidence="10">Cytochrome P450</fullName>
    </recommendedName>
</protein>
<dbReference type="GO" id="GO:0006805">
    <property type="term" value="P:xenobiotic metabolic process"/>
    <property type="evidence" value="ECO:0007669"/>
    <property type="project" value="TreeGrafter"/>
</dbReference>
<accession>A0A8J2NYC7</accession>
<dbReference type="OrthoDB" id="1055148at2759"/>
<keyword evidence="3" id="KW-0349">Heme</keyword>
<evidence type="ECO:0000256" key="2">
    <source>
        <dbReference type="ARBA" id="ARBA00010617"/>
    </source>
</evidence>
<organism evidence="8 9">
    <name type="scientific">Allacma fusca</name>
    <dbReference type="NCBI Taxonomy" id="39272"/>
    <lineage>
        <taxon>Eukaryota</taxon>
        <taxon>Metazoa</taxon>
        <taxon>Ecdysozoa</taxon>
        <taxon>Arthropoda</taxon>
        <taxon>Hexapoda</taxon>
        <taxon>Collembola</taxon>
        <taxon>Symphypleona</taxon>
        <taxon>Sminthuridae</taxon>
        <taxon>Allacma</taxon>
    </lineage>
</organism>
<dbReference type="GO" id="GO:0020037">
    <property type="term" value="F:heme binding"/>
    <property type="evidence" value="ECO:0007669"/>
    <property type="project" value="InterPro"/>
</dbReference>
<keyword evidence="7" id="KW-0732">Signal</keyword>
<name>A0A8J2NYC7_9HEXA</name>
<keyword evidence="5" id="KW-0560">Oxidoreductase</keyword>
<dbReference type="GO" id="GO:0016712">
    <property type="term" value="F:oxidoreductase activity, acting on paired donors, with incorporation or reduction of molecular oxygen, reduced flavin or flavoprotein as one donor, and incorporation of one atom of oxygen"/>
    <property type="evidence" value="ECO:0007669"/>
    <property type="project" value="TreeGrafter"/>
</dbReference>
<dbReference type="InterPro" id="IPR050182">
    <property type="entry name" value="Cytochrome_P450_fam2"/>
</dbReference>
<evidence type="ECO:0000256" key="4">
    <source>
        <dbReference type="ARBA" id="ARBA00022723"/>
    </source>
</evidence>
<proteinExistence type="inferred from homology"/>
<dbReference type="Pfam" id="PF00067">
    <property type="entry name" value="p450"/>
    <property type="match status" value="1"/>
</dbReference>
<keyword evidence="6" id="KW-0408">Iron</keyword>
<gene>
    <name evidence="8" type="ORF">AFUS01_LOCUS12599</name>
</gene>
<keyword evidence="4" id="KW-0479">Metal-binding</keyword>
<dbReference type="PANTHER" id="PTHR24300">
    <property type="entry name" value="CYTOCHROME P450 508A4-RELATED"/>
    <property type="match status" value="1"/>
</dbReference>
<dbReference type="GO" id="GO:0006082">
    <property type="term" value="P:organic acid metabolic process"/>
    <property type="evidence" value="ECO:0007669"/>
    <property type="project" value="TreeGrafter"/>
</dbReference>
<dbReference type="PANTHER" id="PTHR24300:SF376">
    <property type="entry name" value="CYTOCHROME P450 15A1"/>
    <property type="match status" value="1"/>
</dbReference>
<evidence type="ECO:0000256" key="6">
    <source>
        <dbReference type="ARBA" id="ARBA00023004"/>
    </source>
</evidence>
<keyword evidence="9" id="KW-1185">Reference proteome</keyword>
<comment type="similarity">
    <text evidence="2">Belongs to the cytochrome P450 family.</text>
</comment>
<dbReference type="GO" id="GO:0005506">
    <property type="term" value="F:iron ion binding"/>
    <property type="evidence" value="ECO:0007669"/>
    <property type="project" value="InterPro"/>
</dbReference>
<dbReference type="GO" id="GO:0008395">
    <property type="term" value="F:steroid hydroxylase activity"/>
    <property type="evidence" value="ECO:0007669"/>
    <property type="project" value="TreeGrafter"/>
</dbReference>
<evidence type="ECO:0000313" key="8">
    <source>
        <dbReference type="EMBL" id="CAG7723513.1"/>
    </source>
</evidence>
<evidence type="ECO:0000256" key="7">
    <source>
        <dbReference type="SAM" id="SignalP"/>
    </source>
</evidence>
<evidence type="ECO:0000256" key="1">
    <source>
        <dbReference type="ARBA" id="ARBA00001971"/>
    </source>
</evidence>
<dbReference type="EMBL" id="CAJVCH010099857">
    <property type="protein sequence ID" value="CAG7723513.1"/>
    <property type="molecule type" value="Genomic_DNA"/>
</dbReference>
<feature type="non-terminal residue" evidence="8">
    <location>
        <position position="1"/>
    </location>
</feature>
<feature type="chain" id="PRO_5035323220" description="Cytochrome P450" evidence="7">
    <location>
        <begin position="20"/>
        <end position="204"/>
    </location>
</feature>
<dbReference type="GO" id="GO:0005737">
    <property type="term" value="C:cytoplasm"/>
    <property type="evidence" value="ECO:0007669"/>
    <property type="project" value="TreeGrafter"/>
</dbReference>
<evidence type="ECO:0000256" key="3">
    <source>
        <dbReference type="ARBA" id="ARBA00022617"/>
    </source>
</evidence>
<dbReference type="AlphaFoldDB" id="A0A8J2NYC7"/>
<evidence type="ECO:0000256" key="5">
    <source>
        <dbReference type="ARBA" id="ARBA00023002"/>
    </source>
</evidence>
<evidence type="ECO:0000313" key="9">
    <source>
        <dbReference type="Proteomes" id="UP000708208"/>
    </source>
</evidence>